<dbReference type="KEGG" id="ppn:Palpr_1782"/>
<dbReference type="eggNOG" id="COG1725">
    <property type="taxonomic scope" value="Bacteria"/>
</dbReference>
<evidence type="ECO:0000259" key="4">
    <source>
        <dbReference type="PROSITE" id="PS50949"/>
    </source>
</evidence>
<name>E4T5C7_PALPW</name>
<dbReference type="HOGENOM" id="CLU_017584_10_0_10"/>
<dbReference type="Pfam" id="PF00392">
    <property type="entry name" value="GntR"/>
    <property type="match status" value="1"/>
</dbReference>
<dbReference type="EMBL" id="CP002345">
    <property type="protein sequence ID" value="ADQ79921.1"/>
    <property type="molecule type" value="Genomic_DNA"/>
</dbReference>
<reference key="1">
    <citation type="submission" date="2010-11" db="EMBL/GenBank/DDBJ databases">
        <title>The complete genome of Paludibacter propionicigenes DSM 17365.</title>
        <authorList>
            <consortium name="US DOE Joint Genome Institute (JGI-PGF)"/>
            <person name="Lucas S."/>
            <person name="Copeland A."/>
            <person name="Lapidus A."/>
            <person name="Bruce D."/>
            <person name="Goodwin L."/>
            <person name="Pitluck S."/>
            <person name="Kyrpides N."/>
            <person name="Mavromatis K."/>
            <person name="Ivanova N."/>
            <person name="Munk A.C."/>
            <person name="Brettin T."/>
            <person name="Detter J.C."/>
            <person name="Han C."/>
            <person name="Tapia R."/>
            <person name="Land M."/>
            <person name="Hauser L."/>
            <person name="Markowitz V."/>
            <person name="Cheng J.-F."/>
            <person name="Hugenholtz P."/>
            <person name="Woyke T."/>
            <person name="Wu D."/>
            <person name="Gronow S."/>
            <person name="Wellnitz S."/>
            <person name="Brambilla E."/>
            <person name="Klenk H.-P."/>
            <person name="Eisen J.A."/>
        </authorList>
    </citation>
    <scope>NUCLEOTIDE SEQUENCE</scope>
    <source>
        <strain>WB4</strain>
    </source>
</reference>
<gene>
    <name evidence="5" type="ordered locus">Palpr_1782</name>
</gene>
<sequence length="125" mass="14297">MSIDFKSTKGIFQQIADNLCHQILEGKLSPGERVPSVRDLAVEFEVNRNTLLRTYAILQDAGVIDNKRGIGFFVSEDALDRILKTERETFFKNELPEFIQKIKVLKLTNNDLTDLLTAIQENENK</sequence>
<keyword evidence="6" id="KW-1185">Reference proteome</keyword>
<evidence type="ECO:0000256" key="3">
    <source>
        <dbReference type="ARBA" id="ARBA00023163"/>
    </source>
</evidence>
<dbReference type="InterPro" id="IPR036390">
    <property type="entry name" value="WH_DNA-bd_sf"/>
</dbReference>
<keyword evidence="3" id="KW-0804">Transcription</keyword>
<dbReference type="PROSITE" id="PS50949">
    <property type="entry name" value="HTH_GNTR"/>
    <property type="match status" value="1"/>
</dbReference>
<dbReference type="PANTHER" id="PTHR38445:SF10">
    <property type="entry name" value="GNTR-FAMILY TRANSCRIPTIONAL REGULATOR"/>
    <property type="match status" value="1"/>
</dbReference>
<evidence type="ECO:0000313" key="6">
    <source>
        <dbReference type="Proteomes" id="UP000008718"/>
    </source>
</evidence>
<keyword evidence="2" id="KW-0238">DNA-binding</keyword>
<dbReference type="SMART" id="SM00345">
    <property type="entry name" value="HTH_GNTR"/>
    <property type="match status" value="1"/>
</dbReference>
<dbReference type="InterPro" id="IPR000524">
    <property type="entry name" value="Tscrpt_reg_HTH_GntR"/>
</dbReference>
<organism evidence="5 6">
    <name type="scientific">Paludibacter propionicigenes (strain DSM 17365 / JCM 13257 / WB4)</name>
    <dbReference type="NCBI Taxonomy" id="694427"/>
    <lineage>
        <taxon>Bacteria</taxon>
        <taxon>Pseudomonadati</taxon>
        <taxon>Bacteroidota</taxon>
        <taxon>Bacteroidia</taxon>
        <taxon>Bacteroidales</taxon>
        <taxon>Paludibacteraceae</taxon>
        <taxon>Paludibacter</taxon>
    </lineage>
</organism>
<evidence type="ECO:0000256" key="2">
    <source>
        <dbReference type="ARBA" id="ARBA00023125"/>
    </source>
</evidence>
<dbReference type="SUPFAM" id="SSF46785">
    <property type="entry name" value="Winged helix' DNA-binding domain"/>
    <property type="match status" value="1"/>
</dbReference>
<proteinExistence type="predicted"/>
<dbReference type="CDD" id="cd07377">
    <property type="entry name" value="WHTH_GntR"/>
    <property type="match status" value="1"/>
</dbReference>
<accession>E4T5C7</accession>
<reference evidence="5 6" key="2">
    <citation type="journal article" date="2011" name="Stand. Genomic Sci.">
        <title>Complete genome sequence of Paludibacter propionicigenes type strain (WB4).</title>
        <authorList>
            <person name="Gronow S."/>
            <person name="Munk C."/>
            <person name="Lapidus A."/>
            <person name="Nolan M."/>
            <person name="Lucas S."/>
            <person name="Hammon N."/>
            <person name="Deshpande S."/>
            <person name="Cheng J.F."/>
            <person name="Tapia R."/>
            <person name="Han C."/>
            <person name="Goodwin L."/>
            <person name="Pitluck S."/>
            <person name="Liolios K."/>
            <person name="Ivanova N."/>
            <person name="Mavromatis K."/>
            <person name="Mikhailova N."/>
            <person name="Pati A."/>
            <person name="Chen A."/>
            <person name="Palaniappan K."/>
            <person name="Land M."/>
            <person name="Hauser L."/>
            <person name="Chang Y.J."/>
            <person name="Jeffries C.D."/>
            <person name="Brambilla E."/>
            <person name="Rohde M."/>
            <person name="Goker M."/>
            <person name="Detter J.C."/>
            <person name="Woyke T."/>
            <person name="Bristow J."/>
            <person name="Eisen J.A."/>
            <person name="Markowitz V."/>
            <person name="Hugenholtz P."/>
            <person name="Kyrpides N.C."/>
            <person name="Klenk H.P."/>
        </authorList>
    </citation>
    <scope>NUCLEOTIDE SEQUENCE [LARGE SCALE GENOMIC DNA]</scope>
    <source>
        <strain evidence="6">DSM 17365 / JCM 13257 / WB4</strain>
    </source>
</reference>
<dbReference type="GO" id="GO:0003677">
    <property type="term" value="F:DNA binding"/>
    <property type="evidence" value="ECO:0007669"/>
    <property type="project" value="UniProtKB-KW"/>
</dbReference>
<dbReference type="Gene3D" id="1.10.10.10">
    <property type="entry name" value="Winged helix-like DNA-binding domain superfamily/Winged helix DNA-binding domain"/>
    <property type="match status" value="1"/>
</dbReference>
<dbReference type="InterPro" id="IPR036388">
    <property type="entry name" value="WH-like_DNA-bd_sf"/>
</dbReference>
<evidence type="ECO:0000256" key="1">
    <source>
        <dbReference type="ARBA" id="ARBA00023015"/>
    </source>
</evidence>
<dbReference type="PANTHER" id="PTHR38445">
    <property type="entry name" value="HTH-TYPE TRANSCRIPTIONAL REPRESSOR YTRA"/>
    <property type="match status" value="1"/>
</dbReference>
<dbReference type="AlphaFoldDB" id="E4T5C7"/>
<dbReference type="RefSeq" id="WP_013445290.1">
    <property type="nucleotide sequence ID" value="NC_014734.1"/>
</dbReference>
<evidence type="ECO:0000313" key="5">
    <source>
        <dbReference type="EMBL" id="ADQ79921.1"/>
    </source>
</evidence>
<dbReference type="Gene3D" id="1.10.287.100">
    <property type="match status" value="1"/>
</dbReference>
<dbReference type="STRING" id="694427.Palpr_1782"/>
<dbReference type="GO" id="GO:0003700">
    <property type="term" value="F:DNA-binding transcription factor activity"/>
    <property type="evidence" value="ECO:0007669"/>
    <property type="project" value="InterPro"/>
</dbReference>
<protein>
    <submittedName>
        <fullName evidence="5">Transcriptional regulator, GntR family</fullName>
    </submittedName>
</protein>
<dbReference type="Proteomes" id="UP000008718">
    <property type="component" value="Chromosome"/>
</dbReference>
<feature type="domain" description="HTH gntR-type" evidence="4">
    <location>
        <begin position="9"/>
        <end position="77"/>
    </location>
</feature>
<keyword evidence="1" id="KW-0805">Transcription regulation</keyword>